<reference evidence="18" key="1">
    <citation type="submission" date="2018-08" db="EMBL/GenBank/DDBJ databases">
        <authorList>
            <person name="Kim S.-J."/>
            <person name="Jung G.-Y."/>
        </authorList>
    </citation>
    <scope>NUCLEOTIDE SEQUENCE [LARGE SCALE GENOMIC DNA]</scope>
    <source>
        <strain evidence="18">GY_G</strain>
    </source>
</reference>
<keyword evidence="12" id="KW-0249">Electron transport</keyword>
<dbReference type="SUPFAM" id="SSF81343">
    <property type="entry name" value="Fumarate reductase respiratory complex transmembrane subunits"/>
    <property type="match status" value="1"/>
</dbReference>
<comment type="subunit">
    <text evidence="5">Part of an enzyme complex containing four subunits: a flavoprotein, an iron-sulfur protein, plus two membrane-anchoring proteins, SdhC and SdhD.</text>
</comment>
<evidence type="ECO:0000256" key="11">
    <source>
        <dbReference type="ARBA" id="ARBA00022723"/>
    </source>
</evidence>
<comment type="subcellular location">
    <subcellularLocation>
        <location evidence="3">Membrane</location>
        <topology evidence="3">Multi-pass membrane protein</topology>
    </subcellularLocation>
</comment>
<organism evidence="17 18">
    <name type="scientific">Sphingorhabdus pulchriflava</name>
    <dbReference type="NCBI Taxonomy" id="2292257"/>
    <lineage>
        <taxon>Bacteria</taxon>
        <taxon>Pseudomonadati</taxon>
        <taxon>Pseudomonadota</taxon>
        <taxon>Alphaproteobacteria</taxon>
        <taxon>Sphingomonadales</taxon>
        <taxon>Sphingomonadaceae</taxon>
        <taxon>Sphingorhabdus</taxon>
    </lineage>
</organism>
<keyword evidence="14" id="KW-0408">Iron</keyword>
<evidence type="ECO:0000256" key="13">
    <source>
        <dbReference type="ARBA" id="ARBA00022989"/>
    </source>
</evidence>
<evidence type="ECO:0000256" key="16">
    <source>
        <dbReference type="SAM" id="Phobius"/>
    </source>
</evidence>
<comment type="cofactor">
    <cofactor evidence="1">
        <name>heme</name>
        <dbReference type="ChEBI" id="CHEBI:30413"/>
    </cofactor>
</comment>
<evidence type="ECO:0000256" key="6">
    <source>
        <dbReference type="ARBA" id="ARBA00019425"/>
    </source>
</evidence>
<dbReference type="GO" id="GO:0020037">
    <property type="term" value="F:heme binding"/>
    <property type="evidence" value="ECO:0007669"/>
    <property type="project" value="InterPro"/>
</dbReference>
<keyword evidence="10 16" id="KW-0812">Transmembrane</keyword>
<sequence length="129" mass="14031">MGNGTNLGRVRGLGSAKHGGKHWIDQRLTAVGNLLLTSWLVLSLLLLPNFEYETVAAWLAQPSVAVPMILMLTSIFWHVRLGLQVLIEDYVHDDGNKFAALTLLNFYVIGAAAFGIFMVAKHAFAGVPA</sequence>
<comment type="function">
    <text evidence="2">Membrane-anchoring subunit of succinate dehydrogenase (SDH).</text>
</comment>
<evidence type="ECO:0000313" key="17">
    <source>
        <dbReference type="EMBL" id="RDV07032.1"/>
    </source>
</evidence>
<dbReference type="InterPro" id="IPR014312">
    <property type="entry name" value="Succ_DH_anchor"/>
</dbReference>
<dbReference type="UniPathway" id="UPA00223"/>
<keyword evidence="7" id="KW-0813">Transport</keyword>
<evidence type="ECO:0000256" key="5">
    <source>
        <dbReference type="ARBA" id="ARBA00011558"/>
    </source>
</evidence>
<evidence type="ECO:0000256" key="3">
    <source>
        <dbReference type="ARBA" id="ARBA00004141"/>
    </source>
</evidence>
<dbReference type="RefSeq" id="WP_115548577.1">
    <property type="nucleotide sequence ID" value="NZ_QRGP01000001.1"/>
</dbReference>
<feature type="transmembrane region" description="Helical" evidence="16">
    <location>
        <begin position="56"/>
        <end position="77"/>
    </location>
</feature>
<dbReference type="Gene3D" id="1.20.1300.10">
    <property type="entry name" value="Fumarate reductase/succinate dehydrogenase, transmembrane subunit"/>
    <property type="match status" value="1"/>
</dbReference>
<dbReference type="OrthoDB" id="9809280at2"/>
<evidence type="ECO:0000256" key="2">
    <source>
        <dbReference type="ARBA" id="ARBA00004050"/>
    </source>
</evidence>
<gene>
    <name evidence="17" type="primary">sdhD</name>
    <name evidence="17" type="ORF">DXH95_06505</name>
</gene>
<evidence type="ECO:0000256" key="14">
    <source>
        <dbReference type="ARBA" id="ARBA00023004"/>
    </source>
</evidence>
<dbReference type="InterPro" id="IPR000701">
    <property type="entry name" value="SuccDH_FuR_B_TM-su"/>
</dbReference>
<evidence type="ECO:0000256" key="9">
    <source>
        <dbReference type="ARBA" id="ARBA00022617"/>
    </source>
</evidence>
<name>A0A371BHF1_9SPHN</name>
<evidence type="ECO:0000256" key="7">
    <source>
        <dbReference type="ARBA" id="ARBA00022448"/>
    </source>
</evidence>
<keyword evidence="18" id="KW-1185">Reference proteome</keyword>
<feature type="transmembrane region" description="Helical" evidence="16">
    <location>
        <begin position="98"/>
        <end position="120"/>
    </location>
</feature>
<evidence type="ECO:0000256" key="12">
    <source>
        <dbReference type="ARBA" id="ARBA00022982"/>
    </source>
</evidence>
<evidence type="ECO:0000256" key="1">
    <source>
        <dbReference type="ARBA" id="ARBA00001971"/>
    </source>
</evidence>
<feature type="transmembrane region" description="Helical" evidence="16">
    <location>
        <begin position="30"/>
        <end position="50"/>
    </location>
</feature>
<dbReference type="CDD" id="cd03495">
    <property type="entry name" value="SQR_TypeC_SdhD_like"/>
    <property type="match status" value="1"/>
</dbReference>
<evidence type="ECO:0000256" key="10">
    <source>
        <dbReference type="ARBA" id="ARBA00022692"/>
    </source>
</evidence>
<proteinExistence type="predicted"/>
<dbReference type="EMBL" id="QRGP01000001">
    <property type="protein sequence ID" value="RDV07032.1"/>
    <property type="molecule type" value="Genomic_DNA"/>
</dbReference>
<keyword evidence="11" id="KW-0479">Metal-binding</keyword>
<dbReference type="GO" id="GO:0016020">
    <property type="term" value="C:membrane"/>
    <property type="evidence" value="ECO:0007669"/>
    <property type="project" value="UniProtKB-SubCell"/>
</dbReference>
<keyword evidence="13 16" id="KW-1133">Transmembrane helix</keyword>
<evidence type="ECO:0000313" key="18">
    <source>
        <dbReference type="Proteomes" id="UP000263833"/>
    </source>
</evidence>
<dbReference type="InterPro" id="IPR034804">
    <property type="entry name" value="SQR/QFR_C/D"/>
</dbReference>
<dbReference type="Pfam" id="PF01127">
    <property type="entry name" value="Sdh_cyt"/>
    <property type="match status" value="1"/>
</dbReference>
<accession>A0A371BHF1</accession>
<evidence type="ECO:0000256" key="4">
    <source>
        <dbReference type="ARBA" id="ARBA00005163"/>
    </source>
</evidence>
<evidence type="ECO:0000256" key="8">
    <source>
        <dbReference type="ARBA" id="ARBA00022532"/>
    </source>
</evidence>
<keyword evidence="9" id="KW-0349">Heme</keyword>
<evidence type="ECO:0000256" key="15">
    <source>
        <dbReference type="ARBA" id="ARBA00023136"/>
    </source>
</evidence>
<dbReference type="NCBIfam" id="TIGR02968">
    <property type="entry name" value="succ_dehyd_anc"/>
    <property type="match status" value="1"/>
</dbReference>
<dbReference type="GO" id="GO:0006099">
    <property type="term" value="P:tricarboxylic acid cycle"/>
    <property type="evidence" value="ECO:0007669"/>
    <property type="project" value="UniProtKB-UniPathway"/>
</dbReference>
<dbReference type="GO" id="GO:0046872">
    <property type="term" value="F:metal ion binding"/>
    <property type="evidence" value="ECO:0007669"/>
    <property type="project" value="UniProtKB-KW"/>
</dbReference>
<keyword evidence="15 16" id="KW-0472">Membrane</keyword>
<keyword evidence="8" id="KW-0816">Tricarboxylic acid cycle</keyword>
<comment type="pathway">
    <text evidence="4">Carbohydrate metabolism; tricarboxylic acid cycle.</text>
</comment>
<dbReference type="Proteomes" id="UP000263833">
    <property type="component" value="Unassembled WGS sequence"/>
</dbReference>
<dbReference type="AlphaFoldDB" id="A0A371BHF1"/>
<comment type="caution">
    <text evidence="17">The sequence shown here is derived from an EMBL/GenBank/DDBJ whole genome shotgun (WGS) entry which is preliminary data.</text>
</comment>
<protein>
    <recommendedName>
        <fullName evidence="6">Succinate dehydrogenase hydrophobic membrane anchor subunit</fullName>
    </recommendedName>
</protein>